<dbReference type="AlphaFoldDB" id="A0A915C5B6"/>
<reference evidence="2" key="1">
    <citation type="submission" date="2022-11" db="UniProtKB">
        <authorList>
            <consortium name="WormBaseParasite"/>
        </authorList>
    </citation>
    <scope>IDENTIFICATION</scope>
</reference>
<proteinExistence type="predicted"/>
<dbReference type="WBParaSite" id="PgR090_g024_t01">
    <property type="protein sequence ID" value="PgR090_g024_t01"/>
    <property type="gene ID" value="PgR090_g024"/>
</dbReference>
<dbReference type="Proteomes" id="UP000887569">
    <property type="component" value="Unplaced"/>
</dbReference>
<organism evidence="1 2">
    <name type="scientific">Parascaris univalens</name>
    <name type="common">Nematode worm</name>
    <dbReference type="NCBI Taxonomy" id="6257"/>
    <lineage>
        <taxon>Eukaryota</taxon>
        <taxon>Metazoa</taxon>
        <taxon>Ecdysozoa</taxon>
        <taxon>Nematoda</taxon>
        <taxon>Chromadorea</taxon>
        <taxon>Rhabditida</taxon>
        <taxon>Spirurina</taxon>
        <taxon>Ascaridomorpha</taxon>
        <taxon>Ascaridoidea</taxon>
        <taxon>Ascarididae</taxon>
        <taxon>Parascaris</taxon>
    </lineage>
</organism>
<keyword evidence="1" id="KW-1185">Reference proteome</keyword>
<evidence type="ECO:0000313" key="2">
    <source>
        <dbReference type="WBParaSite" id="PgR090_g024_t01"/>
    </source>
</evidence>
<evidence type="ECO:0000313" key="1">
    <source>
        <dbReference type="Proteomes" id="UP000887569"/>
    </source>
</evidence>
<sequence length="57" mass="6408">MVGAAKRGSCKDVFYFPGRRVGEFSLGIFRKFVVLSPYSLAILTQNLLLKAKGFFVY</sequence>
<accession>A0A915C5B6</accession>
<protein>
    <submittedName>
        <fullName evidence="2">Uncharacterized protein</fullName>
    </submittedName>
</protein>
<name>A0A915C5B6_PARUN</name>